<dbReference type="EMBL" id="AJYQ02000028">
    <property type="protein sequence ID" value="OEE37080.1"/>
    <property type="molecule type" value="Genomic_DNA"/>
</dbReference>
<proteinExistence type="predicted"/>
<organism evidence="2 3">
    <name type="scientific">Vibrio genomosp. F10 str. ZF-129</name>
    <dbReference type="NCBI Taxonomy" id="1187848"/>
    <lineage>
        <taxon>Bacteria</taxon>
        <taxon>Pseudomonadati</taxon>
        <taxon>Pseudomonadota</taxon>
        <taxon>Gammaproteobacteria</taxon>
        <taxon>Vibrionales</taxon>
        <taxon>Vibrionaceae</taxon>
        <taxon>Vibrio</taxon>
    </lineage>
</organism>
<gene>
    <name evidence="2" type="ORF">A1QO_18080</name>
</gene>
<keyword evidence="1" id="KW-0472">Membrane</keyword>
<dbReference type="RefSeq" id="WP_017041536.1">
    <property type="nucleotide sequence ID" value="NZ_AJYQ02000028.1"/>
</dbReference>
<sequence length="140" mass="15913">MDTINPTDLFLSVLPSILGVAVFIIFMEFIKIKVERKIKEKRGETTNERISRLSKSLKESIDLTNEIESEIKQRHELASKLQADVERFEHLAKLKESEIEAVAQTLRGELKSEGTKSFWKSILVSMFFFIAGVVVTILAA</sequence>
<protein>
    <submittedName>
        <fullName evidence="2">Uncharacterized protein</fullName>
    </submittedName>
</protein>
<evidence type="ECO:0000313" key="3">
    <source>
        <dbReference type="Proteomes" id="UP000094741"/>
    </source>
</evidence>
<dbReference type="AlphaFoldDB" id="A0A1E5BIA3"/>
<accession>A0A1E5BIA3</accession>
<comment type="caution">
    <text evidence="2">The sequence shown here is derived from an EMBL/GenBank/DDBJ whole genome shotgun (WGS) entry which is preliminary data.</text>
</comment>
<evidence type="ECO:0000256" key="1">
    <source>
        <dbReference type="SAM" id="Phobius"/>
    </source>
</evidence>
<reference evidence="2 3" key="1">
    <citation type="journal article" date="2012" name="Science">
        <title>Ecological populations of bacteria act as socially cohesive units of antibiotic production and resistance.</title>
        <authorList>
            <person name="Cordero O.X."/>
            <person name="Wildschutte H."/>
            <person name="Kirkup B."/>
            <person name="Proehl S."/>
            <person name="Ngo L."/>
            <person name="Hussain F."/>
            <person name="Le Roux F."/>
            <person name="Mincer T."/>
            <person name="Polz M.F."/>
        </authorList>
    </citation>
    <scope>NUCLEOTIDE SEQUENCE [LARGE SCALE GENOMIC DNA]</scope>
    <source>
        <strain evidence="2 3">ZF-129</strain>
    </source>
</reference>
<keyword evidence="1" id="KW-0812">Transmembrane</keyword>
<keyword evidence="1" id="KW-1133">Transmembrane helix</keyword>
<dbReference type="Proteomes" id="UP000094741">
    <property type="component" value="Unassembled WGS sequence"/>
</dbReference>
<feature type="transmembrane region" description="Helical" evidence="1">
    <location>
        <begin position="12"/>
        <end position="32"/>
    </location>
</feature>
<name>A0A1E5BIA3_9VIBR</name>
<feature type="transmembrane region" description="Helical" evidence="1">
    <location>
        <begin position="117"/>
        <end position="139"/>
    </location>
</feature>
<dbReference type="STRING" id="1187848.A1QO_18080"/>
<evidence type="ECO:0000313" key="2">
    <source>
        <dbReference type="EMBL" id="OEE37080.1"/>
    </source>
</evidence>